<feature type="region of interest" description="Disordered" evidence="1">
    <location>
        <begin position="606"/>
        <end position="633"/>
    </location>
</feature>
<feature type="compositionally biased region" description="Low complexity" evidence="1">
    <location>
        <begin position="650"/>
        <end position="678"/>
    </location>
</feature>
<dbReference type="VEuPathDB" id="AmoebaDB:NAEGRDRAFT_54944"/>
<dbReference type="KEGG" id="ngr:NAEGRDRAFT_54944"/>
<evidence type="ECO:0000313" key="3">
    <source>
        <dbReference type="Proteomes" id="UP000006671"/>
    </source>
</evidence>
<keyword evidence="3" id="KW-1185">Reference proteome</keyword>
<dbReference type="EMBL" id="GG739286">
    <property type="protein sequence ID" value="EFC35392.1"/>
    <property type="molecule type" value="Genomic_DNA"/>
</dbReference>
<reference evidence="2 3" key="1">
    <citation type="journal article" date="2010" name="Cell">
        <title>The genome of Naegleria gruberi illuminates early eukaryotic versatility.</title>
        <authorList>
            <person name="Fritz-Laylin L.K."/>
            <person name="Prochnik S.E."/>
            <person name="Ginger M.L."/>
            <person name="Dacks J.B."/>
            <person name="Carpenter M.L."/>
            <person name="Field M.C."/>
            <person name="Kuo A."/>
            <person name="Paredez A."/>
            <person name="Chapman J."/>
            <person name="Pham J."/>
            <person name="Shu S."/>
            <person name="Neupane R."/>
            <person name="Cipriano M."/>
            <person name="Mancuso J."/>
            <person name="Tu H."/>
            <person name="Salamov A."/>
            <person name="Lindquist E."/>
            <person name="Shapiro H."/>
            <person name="Lucas S."/>
            <person name="Grigoriev I.V."/>
            <person name="Cande W.Z."/>
            <person name="Fulton C."/>
            <person name="Rokhsar D.S."/>
            <person name="Dawson S.C."/>
        </authorList>
    </citation>
    <scope>NUCLEOTIDE SEQUENCE [LARGE SCALE GENOMIC DNA]</scope>
    <source>
        <strain evidence="2 3">NEG-M</strain>
    </source>
</reference>
<evidence type="ECO:0000313" key="2">
    <source>
        <dbReference type="EMBL" id="EFC35392.1"/>
    </source>
</evidence>
<dbReference type="GeneID" id="8858718"/>
<evidence type="ECO:0000256" key="1">
    <source>
        <dbReference type="SAM" id="MobiDB-lite"/>
    </source>
</evidence>
<sequence length="695" mass="78455">MGNVIALGYVCKSIFSPVVQFTMLKMCLSIGFELIKLMKIRTRRLEKEHGLELPFAKVMSLALTETCIETINRARQFPLANYFPMFTSSDSIYFDCVNSNLMAYFTVYLNMKSMEEPEFEGREQLFTVMHRDHVLLDGSWMGWLKDESNEIRFMFIDQCLREKGWTIYQVESLMTWDMITRDDGWLSPSNTLNFKSEKRLYSGVRGFIFDTESGDINLELVPATSLQDAYFSWGDVDYILKNGIRGIFFSLDPPDHPYPFNFHTFQQIRVGPTDVPIHSDIVMTFLHADYLLKMISSGVEVNSYYPFHTRDVSNILEILPERLRAVLSPIHHRDNYVPDLGGSAHRFWIDCEEIPTYTSERGGKISYTLGKFDTKVKTMKMLYNSLTGQLEDDEHAGSSESEFANAFSKHYEEISQYFPVLRRVSELYKLFTICTLLISLKERLNDMSSQKLISLPRPNLDAYPLNSSSEIDKVMRSILTTNGISWSDRHKVSNYSSTEKEVTSNLNRNQSQLAQLINEISEHTPITSQELQEWLVQDNSLTIDNIETRASRAIANNKLRVLKAILETETQPKQNSCLFVPSAYSQDTGRRIFGGVNALPRISQIQQAPPPWSGSSQNVRLGGSAPPATISSGGNSSRLFRSFFSYIGVSSSSSSSGSSGGSSSSSGGNGSSGSSSGGRPQTLRMSDQLPRNNIN</sequence>
<dbReference type="RefSeq" id="XP_002668136.1">
    <property type="nucleotide sequence ID" value="XM_002668090.1"/>
</dbReference>
<organism evidence="3">
    <name type="scientific">Naegleria gruberi</name>
    <name type="common">Amoeba</name>
    <dbReference type="NCBI Taxonomy" id="5762"/>
    <lineage>
        <taxon>Eukaryota</taxon>
        <taxon>Discoba</taxon>
        <taxon>Heterolobosea</taxon>
        <taxon>Tetramitia</taxon>
        <taxon>Eutetramitia</taxon>
        <taxon>Vahlkampfiidae</taxon>
        <taxon>Naegleria</taxon>
    </lineage>
</organism>
<dbReference type="OrthoDB" id="10032891at2759"/>
<feature type="non-terminal residue" evidence="2">
    <location>
        <position position="695"/>
    </location>
</feature>
<dbReference type="InParanoid" id="D2W6B0"/>
<dbReference type="Proteomes" id="UP000006671">
    <property type="component" value="Unassembled WGS sequence"/>
</dbReference>
<dbReference type="AlphaFoldDB" id="D2W6B0"/>
<feature type="region of interest" description="Disordered" evidence="1">
    <location>
        <begin position="650"/>
        <end position="695"/>
    </location>
</feature>
<protein>
    <submittedName>
        <fullName evidence="2">Predicted protein</fullName>
    </submittedName>
</protein>
<accession>D2W6B0</accession>
<feature type="compositionally biased region" description="Polar residues" evidence="1">
    <location>
        <begin position="606"/>
        <end position="619"/>
    </location>
</feature>
<name>D2W6B0_NAEGR</name>
<proteinExistence type="predicted"/>
<gene>
    <name evidence="2" type="ORF">NAEGRDRAFT_54944</name>
</gene>
<feature type="compositionally biased region" description="Polar residues" evidence="1">
    <location>
        <begin position="683"/>
        <end position="695"/>
    </location>
</feature>